<evidence type="ECO:0000313" key="3">
    <source>
        <dbReference type="Proteomes" id="UP000267400"/>
    </source>
</evidence>
<dbReference type="Pfam" id="PF11871">
    <property type="entry name" value="DUF3391"/>
    <property type="match status" value="1"/>
</dbReference>
<dbReference type="SUPFAM" id="SSF109604">
    <property type="entry name" value="HD-domain/PDEase-like"/>
    <property type="match status" value="1"/>
</dbReference>
<dbReference type="Gene3D" id="1.10.3210.10">
    <property type="entry name" value="Hypothetical protein af1432"/>
    <property type="match status" value="1"/>
</dbReference>
<dbReference type="PANTHER" id="PTHR43155">
    <property type="entry name" value="CYCLIC DI-GMP PHOSPHODIESTERASE PA4108-RELATED"/>
    <property type="match status" value="1"/>
</dbReference>
<dbReference type="PANTHER" id="PTHR43155:SF2">
    <property type="entry name" value="CYCLIC DI-GMP PHOSPHODIESTERASE PA4108"/>
    <property type="match status" value="1"/>
</dbReference>
<dbReference type="SMART" id="SM00471">
    <property type="entry name" value="HDc"/>
    <property type="match status" value="1"/>
</dbReference>
<dbReference type="InterPro" id="IPR037522">
    <property type="entry name" value="HD_GYP_dom"/>
</dbReference>
<dbReference type="Pfam" id="PF13487">
    <property type="entry name" value="HD_5"/>
    <property type="match status" value="1"/>
</dbReference>
<sequence>MTAGDSVMQQDPEPPGGTRLVEVPVSLLENGMYIAALDRPWMVPPHLLKRGRSDLRRLRSYCRSVYVDPQRSQPQVQAILSALQTPPDLSEIAPMPAEERRSPAVTSSDPREMHHAEQLYTKTQRTLQRLMRDEHDWYRRLPTLQREIGRLIASLEVVPDTLVWLTRLKHRGAYRMEHGLNVAILAIAFGQHLGHERSRLEALGLAGLLHDVGKMRLDQAILDKPGPLTEEEFAHVQSHVLRGYAMLEHDPHLPTAVKIACRDYHERLDGSGYPRGKPARGIGEAARILAIVDTYDAITSDRVYSPARPATEALGILHQGRRHLFDGRLVDRFIDWIGLYPLGTLVELNNGMVGIVVAQVPDQPLRPQVLVKLDERKAAIPGKRVDLAEPALGGFRLSVDKALPPGAYGVQLDTLPMPDG</sequence>
<dbReference type="Proteomes" id="UP000267400">
    <property type="component" value="Unassembled WGS sequence"/>
</dbReference>
<dbReference type="EMBL" id="RXNS01000001">
    <property type="protein sequence ID" value="RTR07066.1"/>
    <property type="molecule type" value="Genomic_DNA"/>
</dbReference>
<evidence type="ECO:0000313" key="2">
    <source>
        <dbReference type="EMBL" id="RTR07066.1"/>
    </source>
</evidence>
<dbReference type="InterPro" id="IPR021812">
    <property type="entry name" value="DUF3391"/>
</dbReference>
<protein>
    <submittedName>
        <fullName evidence="2">HD-GYP domain-containing protein</fullName>
    </submittedName>
</protein>
<dbReference type="CDD" id="cd00077">
    <property type="entry name" value="HDc"/>
    <property type="match status" value="1"/>
</dbReference>
<evidence type="ECO:0000259" key="1">
    <source>
        <dbReference type="PROSITE" id="PS51832"/>
    </source>
</evidence>
<dbReference type="GO" id="GO:0008081">
    <property type="term" value="F:phosphoric diester hydrolase activity"/>
    <property type="evidence" value="ECO:0007669"/>
    <property type="project" value="UniProtKB-ARBA"/>
</dbReference>
<comment type="caution">
    <text evidence="2">The sequence shown here is derived from an EMBL/GenBank/DDBJ whole genome shotgun (WGS) entry which is preliminary data.</text>
</comment>
<name>A0A431V8Q3_9GAMM</name>
<gene>
    <name evidence="2" type="ORF">EKG36_01000</name>
</gene>
<dbReference type="AlphaFoldDB" id="A0A431V8Q3"/>
<accession>A0A431V8Q3</accession>
<dbReference type="PROSITE" id="PS51832">
    <property type="entry name" value="HD_GYP"/>
    <property type="match status" value="1"/>
</dbReference>
<dbReference type="OrthoDB" id="9816273at2"/>
<proteinExistence type="predicted"/>
<feature type="domain" description="HD-GYP" evidence="1">
    <location>
        <begin position="151"/>
        <end position="349"/>
    </location>
</feature>
<dbReference type="InterPro" id="IPR003607">
    <property type="entry name" value="HD/PDEase_dom"/>
</dbReference>
<keyword evidence="3" id="KW-1185">Reference proteome</keyword>
<organism evidence="2 3">
    <name type="scientific">Halomonas nitroreducens</name>
    <dbReference type="NCBI Taxonomy" id="447425"/>
    <lineage>
        <taxon>Bacteria</taxon>
        <taxon>Pseudomonadati</taxon>
        <taxon>Pseudomonadota</taxon>
        <taxon>Gammaproteobacteria</taxon>
        <taxon>Oceanospirillales</taxon>
        <taxon>Halomonadaceae</taxon>
        <taxon>Halomonas</taxon>
    </lineage>
</organism>
<reference evidence="2 3" key="1">
    <citation type="submission" date="2018-12" db="EMBL/GenBank/DDBJ databases">
        <authorList>
            <person name="Yu L."/>
        </authorList>
    </citation>
    <scope>NUCLEOTIDE SEQUENCE [LARGE SCALE GENOMIC DNA]</scope>
    <source>
        <strain evidence="2 3">11S</strain>
    </source>
</reference>